<feature type="region of interest" description="Disordered" evidence="1">
    <location>
        <begin position="57"/>
        <end position="187"/>
    </location>
</feature>
<accession>E9I4A2</accession>
<keyword evidence="3" id="KW-1185">Reference proteome</keyword>
<feature type="compositionally biased region" description="Acidic residues" evidence="1">
    <location>
        <begin position="159"/>
        <end position="177"/>
    </location>
</feature>
<reference evidence="2 3" key="1">
    <citation type="journal article" date="2011" name="Science">
        <title>The ecoresponsive genome of Daphnia pulex.</title>
        <authorList>
            <person name="Colbourne J.K."/>
            <person name="Pfrender M.E."/>
            <person name="Gilbert D."/>
            <person name="Thomas W.K."/>
            <person name="Tucker A."/>
            <person name="Oakley T.H."/>
            <person name="Tokishita S."/>
            <person name="Aerts A."/>
            <person name="Arnold G.J."/>
            <person name="Basu M.K."/>
            <person name="Bauer D.J."/>
            <person name="Caceres C.E."/>
            <person name="Carmel L."/>
            <person name="Casola C."/>
            <person name="Choi J.H."/>
            <person name="Detter J.C."/>
            <person name="Dong Q."/>
            <person name="Dusheyko S."/>
            <person name="Eads B.D."/>
            <person name="Frohlich T."/>
            <person name="Geiler-Samerotte K.A."/>
            <person name="Gerlach D."/>
            <person name="Hatcher P."/>
            <person name="Jogdeo S."/>
            <person name="Krijgsveld J."/>
            <person name="Kriventseva E.V."/>
            <person name="Kultz D."/>
            <person name="Laforsch C."/>
            <person name="Lindquist E."/>
            <person name="Lopez J."/>
            <person name="Manak J.R."/>
            <person name="Muller J."/>
            <person name="Pangilinan J."/>
            <person name="Patwardhan R.P."/>
            <person name="Pitluck S."/>
            <person name="Pritham E.J."/>
            <person name="Rechtsteiner A."/>
            <person name="Rho M."/>
            <person name="Rogozin I.B."/>
            <person name="Sakarya O."/>
            <person name="Salamov A."/>
            <person name="Schaack S."/>
            <person name="Shapiro H."/>
            <person name="Shiga Y."/>
            <person name="Skalitzky C."/>
            <person name="Smith Z."/>
            <person name="Souvorov A."/>
            <person name="Sung W."/>
            <person name="Tang Z."/>
            <person name="Tsuchiya D."/>
            <person name="Tu H."/>
            <person name="Vos H."/>
            <person name="Wang M."/>
            <person name="Wolf Y.I."/>
            <person name="Yamagata H."/>
            <person name="Yamada T."/>
            <person name="Ye Y."/>
            <person name="Shaw J.R."/>
            <person name="Andrews J."/>
            <person name="Crease T.J."/>
            <person name="Tang H."/>
            <person name="Lucas S.M."/>
            <person name="Robertson H.M."/>
            <person name="Bork P."/>
            <person name="Koonin E.V."/>
            <person name="Zdobnov E.M."/>
            <person name="Grigoriev I.V."/>
            <person name="Lynch M."/>
            <person name="Boore J.L."/>
        </authorList>
    </citation>
    <scope>NUCLEOTIDE SEQUENCE [LARGE SCALE GENOMIC DNA]</scope>
</reference>
<evidence type="ECO:0000256" key="1">
    <source>
        <dbReference type="SAM" id="MobiDB-lite"/>
    </source>
</evidence>
<dbReference type="Proteomes" id="UP000000305">
    <property type="component" value="Unassembled WGS sequence"/>
</dbReference>
<dbReference type="EMBL" id="GL734957">
    <property type="protein sequence ID" value="EFX61178.1"/>
    <property type="molecule type" value="Genomic_DNA"/>
</dbReference>
<sequence>MAFKLGLMHMAQPTSVQNKASISFNVNFKTSPPEVTASKARQQLSNVKHFRNYLGPTFSSQSLDTAKQQSSMVSKTTVITRNSLSLPKNNRDDPATLKNTARAPAPPVENPTPLDAVDPSTKQPTPQDIADFSGGSEAQAIHPAIHETEALDDYPPLPPDDDEYSSLPTDEDDDELIEPTPERTEPR</sequence>
<organism evidence="2 3">
    <name type="scientific">Daphnia pulex</name>
    <name type="common">Water flea</name>
    <dbReference type="NCBI Taxonomy" id="6669"/>
    <lineage>
        <taxon>Eukaryota</taxon>
        <taxon>Metazoa</taxon>
        <taxon>Ecdysozoa</taxon>
        <taxon>Arthropoda</taxon>
        <taxon>Crustacea</taxon>
        <taxon>Branchiopoda</taxon>
        <taxon>Diplostraca</taxon>
        <taxon>Cladocera</taxon>
        <taxon>Anomopoda</taxon>
        <taxon>Daphniidae</taxon>
        <taxon>Daphnia</taxon>
    </lineage>
</organism>
<evidence type="ECO:0000313" key="3">
    <source>
        <dbReference type="Proteomes" id="UP000000305"/>
    </source>
</evidence>
<gene>
    <name evidence="2" type="ORF">DAPPUDRAFT_122460</name>
</gene>
<protein>
    <submittedName>
        <fullName evidence="2">Uncharacterized protein</fullName>
    </submittedName>
</protein>
<proteinExistence type="predicted"/>
<evidence type="ECO:0000313" key="2">
    <source>
        <dbReference type="EMBL" id="EFX61178.1"/>
    </source>
</evidence>
<dbReference type="InParanoid" id="E9I4A2"/>
<dbReference type="AlphaFoldDB" id="E9I4A2"/>
<dbReference type="HOGENOM" id="CLU_1449111_0_0_1"/>
<dbReference type="KEGG" id="dpx:DAPPUDRAFT_122460"/>
<feature type="compositionally biased region" description="Polar residues" evidence="1">
    <location>
        <begin position="57"/>
        <end position="88"/>
    </location>
</feature>
<name>E9I4A2_DAPPU</name>